<evidence type="ECO:0000313" key="2">
    <source>
        <dbReference type="Proteomes" id="UP001431656"/>
    </source>
</evidence>
<gene>
    <name evidence="1" type="ORF">brsh051_02330</name>
</gene>
<dbReference type="Proteomes" id="UP001431656">
    <property type="component" value="Chromosome"/>
</dbReference>
<accession>A0AAN0K8D3</accession>
<dbReference type="AlphaFoldDB" id="A0AAN0K8D3"/>
<organism evidence="1 2">
    <name type="scientific">Brooklawnia propionicigenes</name>
    <dbReference type="NCBI Taxonomy" id="3041175"/>
    <lineage>
        <taxon>Bacteria</taxon>
        <taxon>Bacillati</taxon>
        <taxon>Actinomycetota</taxon>
        <taxon>Actinomycetes</taxon>
        <taxon>Propionibacteriales</taxon>
        <taxon>Propionibacteriaceae</taxon>
        <taxon>Brooklawnia</taxon>
    </lineage>
</organism>
<dbReference type="RefSeq" id="WP_278951298.1">
    <property type="nucleotide sequence ID" value="NZ_AP028056.1"/>
</dbReference>
<name>A0AAN0K8D3_9ACTN</name>
<evidence type="ECO:0000313" key="1">
    <source>
        <dbReference type="EMBL" id="BEH00952.1"/>
    </source>
</evidence>
<dbReference type="EMBL" id="AP028056">
    <property type="protein sequence ID" value="BEH00952.1"/>
    <property type="molecule type" value="Genomic_DNA"/>
</dbReference>
<dbReference type="KEGG" id="broo:brsh051_02330"/>
<sequence>MNGAELCTVREGLGLSKAWLARRWQVPSEAIDRWEQISTTEVPLEYVADLSFIEALADARASDLLGQFSRDLGVDDLKDVILDAADPSTWPSTTVPGTDDECEMSGLPAGFFRACAYRARQALAGRLTIEYAQAEQDEYILAAAASGIVTLSSNANGGRLIARLGPISDALDMKSMDVKHLVTKILDIDQCQISARRIRSSGTYVLWVIRIR</sequence>
<reference evidence="1" key="1">
    <citation type="journal article" date="2024" name="Int. J. Syst. Evol. Microbiol.">
        <title>Brooklawnia propionicigenes sp. nov., a facultatively anaerobic, propionate-producing bacterium isolated from a methanogenic reactor treating waste from cattle farms.</title>
        <authorList>
            <person name="Akita Y."/>
            <person name="Ueki A."/>
            <person name="Tonouchi A."/>
            <person name="Sugawara Y."/>
            <person name="Honma S."/>
            <person name="Kaku N."/>
            <person name="Ueki K."/>
        </authorList>
    </citation>
    <scope>NUCLEOTIDE SEQUENCE</scope>
    <source>
        <strain evidence="1">SH051</strain>
    </source>
</reference>
<keyword evidence="2" id="KW-1185">Reference proteome</keyword>
<proteinExistence type="predicted"/>
<protein>
    <submittedName>
        <fullName evidence="1">Uncharacterized protein</fullName>
    </submittedName>
</protein>